<comment type="similarity">
    <text evidence="1 2">Belongs to the DTD family.</text>
</comment>
<comment type="domain">
    <text evidence="2">A Gly-cisPro motif from one monomer fits into the active site of the other monomer to allow specific chiral rejection of L-amino acids.</text>
</comment>
<dbReference type="FunFam" id="3.50.80.10:FF:000001">
    <property type="entry name" value="D-aminoacyl-tRNA deacylase"/>
    <property type="match status" value="1"/>
</dbReference>
<protein>
    <recommendedName>
        <fullName evidence="2">D-aminoacyl-tRNA deacylase</fullName>
        <shortName evidence="2">DTD</shortName>
        <ecNumber evidence="2">3.1.1.96</ecNumber>
    </recommendedName>
    <alternativeName>
        <fullName evidence="2">Gly-tRNA(Ala) deacylase</fullName>
        <ecNumber evidence="2">3.1.1.-</ecNumber>
    </alternativeName>
</protein>
<comment type="function">
    <text evidence="2">An aminoacyl-tRNA editing enzyme that deacylates mischarged D-aminoacyl-tRNAs. Also deacylates mischarged glycyl-tRNA(Ala), protecting cells against glycine mischarging by AlaRS. Acts via tRNA-based rather than protein-based catalysis; rejects L-amino acids rather than detecting D-amino acids in the active site. By recycling D-aminoacyl-tRNA to D-amino acids and free tRNA molecules, this enzyme counteracts the toxicity associated with the formation of D-aminoacyl-tRNA entities in vivo and helps enforce protein L-homochirality.</text>
</comment>
<gene>
    <name evidence="2" type="primary">dtd</name>
    <name evidence="3" type="ORF">CH333_02410</name>
</gene>
<comment type="catalytic activity">
    <reaction evidence="2">
        <text>a D-aminoacyl-tRNA + H2O = a tRNA + a D-alpha-amino acid + H(+)</text>
        <dbReference type="Rhea" id="RHEA:13953"/>
        <dbReference type="Rhea" id="RHEA-COMP:10123"/>
        <dbReference type="Rhea" id="RHEA-COMP:10124"/>
        <dbReference type="ChEBI" id="CHEBI:15377"/>
        <dbReference type="ChEBI" id="CHEBI:15378"/>
        <dbReference type="ChEBI" id="CHEBI:59871"/>
        <dbReference type="ChEBI" id="CHEBI:78442"/>
        <dbReference type="ChEBI" id="CHEBI:79333"/>
        <dbReference type="EC" id="3.1.1.96"/>
    </reaction>
</comment>
<dbReference type="SUPFAM" id="SSF69500">
    <property type="entry name" value="DTD-like"/>
    <property type="match status" value="1"/>
</dbReference>
<dbReference type="GO" id="GO:0000049">
    <property type="term" value="F:tRNA binding"/>
    <property type="evidence" value="ECO:0007669"/>
    <property type="project" value="UniProtKB-UniRule"/>
</dbReference>
<dbReference type="GO" id="GO:0043908">
    <property type="term" value="F:Ser(Gly)-tRNA(Ala) hydrolase activity"/>
    <property type="evidence" value="ECO:0007669"/>
    <property type="project" value="UniProtKB-UniRule"/>
</dbReference>
<comment type="catalytic activity">
    <reaction evidence="2">
        <text>glycyl-tRNA(Ala) + H2O = tRNA(Ala) + glycine + H(+)</text>
        <dbReference type="Rhea" id="RHEA:53744"/>
        <dbReference type="Rhea" id="RHEA-COMP:9657"/>
        <dbReference type="Rhea" id="RHEA-COMP:13640"/>
        <dbReference type="ChEBI" id="CHEBI:15377"/>
        <dbReference type="ChEBI" id="CHEBI:15378"/>
        <dbReference type="ChEBI" id="CHEBI:57305"/>
        <dbReference type="ChEBI" id="CHEBI:78442"/>
        <dbReference type="ChEBI" id="CHEBI:78522"/>
    </reaction>
</comment>
<proteinExistence type="inferred from homology"/>
<sequence>MIAVVQRVKGASCSVNEEVISRTGDGLLILVGVGSNDTINDANKLAEKCVYLRCFDDGNGKMNFSLMDINGECMVISQVTLLADTSRGRRPDFSKASPPDCANELYRNFVDALKRFDIKVKEGIFGAHMQIALVNDGPVTLIVES</sequence>
<dbReference type="GO" id="GO:0051500">
    <property type="term" value="F:D-tyrosyl-tRNA(Tyr) deacylase activity"/>
    <property type="evidence" value="ECO:0007669"/>
    <property type="project" value="TreeGrafter"/>
</dbReference>
<dbReference type="InterPro" id="IPR003732">
    <property type="entry name" value="Daa-tRNA_deacyls_DTD"/>
</dbReference>
<dbReference type="Pfam" id="PF02580">
    <property type="entry name" value="Tyr_Deacylase"/>
    <property type="match status" value="1"/>
</dbReference>
<dbReference type="HAMAP" id="MF_00518">
    <property type="entry name" value="Deacylase_Dtd"/>
    <property type="match status" value="1"/>
</dbReference>
<reference evidence="3 4" key="1">
    <citation type="submission" date="2017-07" db="EMBL/GenBank/DDBJ databases">
        <title>Recovery of genomes from metagenomes via a dereplication, aggregation, and scoring strategy.</title>
        <authorList>
            <person name="Sieber C.M."/>
            <person name="Probst A.J."/>
            <person name="Sharrar A."/>
            <person name="Thomas B.C."/>
            <person name="Hess M."/>
            <person name="Tringe S.G."/>
            <person name="Banfield J.F."/>
        </authorList>
    </citation>
    <scope>NUCLEOTIDE SEQUENCE [LARGE SCALE GENOMIC DNA]</scope>
    <source>
        <strain evidence="3">JGI_Cruoil_03_44_89</strain>
    </source>
</reference>
<keyword evidence="2" id="KW-0378">Hydrolase</keyword>
<dbReference type="Gene3D" id="3.50.80.10">
    <property type="entry name" value="D-tyrosyl-tRNA(Tyr) deacylase"/>
    <property type="match status" value="1"/>
</dbReference>
<evidence type="ECO:0000313" key="4">
    <source>
        <dbReference type="Proteomes" id="UP000215215"/>
    </source>
</evidence>
<dbReference type="AlphaFoldDB" id="A0A235BYR1"/>
<dbReference type="EMBL" id="NOZQ01000045">
    <property type="protein sequence ID" value="OYD16917.1"/>
    <property type="molecule type" value="Genomic_DNA"/>
</dbReference>
<organism evidence="3 4">
    <name type="scientific">candidate division WOR-3 bacterium JGI_Cruoil_03_44_89</name>
    <dbReference type="NCBI Taxonomy" id="1973748"/>
    <lineage>
        <taxon>Bacteria</taxon>
        <taxon>Bacteria division WOR-3</taxon>
    </lineage>
</organism>
<dbReference type="PANTHER" id="PTHR10472">
    <property type="entry name" value="D-TYROSYL-TRNA TYR DEACYLASE"/>
    <property type="match status" value="1"/>
</dbReference>
<feature type="short sequence motif" description="Gly-cisPro motif, important for rejection of L-amino acids" evidence="2">
    <location>
        <begin position="137"/>
        <end position="138"/>
    </location>
</feature>
<dbReference type="Proteomes" id="UP000215215">
    <property type="component" value="Unassembled WGS sequence"/>
</dbReference>
<dbReference type="InterPro" id="IPR023509">
    <property type="entry name" value="DTD-like_sf"/>
</dbReference>
<dbReference type="EC" id="3.1.1.96" evidence="2"/>
<dbReference type="EC" id="3.1.1.-" evidence="2"/>
<comment type="subunit">
    <text evidence="2">Homodimer.</text>
</comment>
<accession>A0A235BYR1</accession>
<dbReference type="PANTHER" id="PTHR10472:SF5">
    <property type="entry name" value="D-AMINOACYL-TRNA DEACYLASE 1"/>
    <property type="match status" value="1"/>
</dbReference>
<evidence type="ECO:0000256" key="1">
    <source>
        <dbReference type="ARBA" id="ARBA00009673"/>
    </source>
</evidence>
<evidence type="ECO:0000256" key="2">
    <source>
        <dbReference type="HAMAP-Rule" id="MF_00518"/>
    </source>
</evidence>
<dbReference type="GO" id="GO:0106026">
    <property type="term" value="F:Gly-tRNA(Ala) deacylase activity"/>
    <property type="evidence" value="ECO:0007669"/>
    <property type="project" value="UniProtKB-UniRule"/>
</dbReference>
<dbReference type="GO" id="GO:0005737">
    <property type="term" value="C:cytoplasm"/>
    <property type="evidence" value="ECO:0007669"/>
    <property type="project" value="UniProtKB-SubCell"/>
</dbReference>
<comment type="caution">
    <text evidence="3">The sequence shown here is derived from an EMBL/GenBank/DDBJ whole genome shotgun (WGS) entry which is preliminary data.</text>
</comment>
<evidence type="ECO:0000313" key="3">
    <source>
        <dbReference type="EMBL" id="OYD16917.1"/>
    </source>
</evidence>
<dbReference type="NCBIfam" id="TIGR00256">
    <property type="entry name" value="D-aminoacyl-tRNA deacylase"/>
    <property type="match status" value="1"/>
</dbReference>
<keyword evidence="2" id="KW-0694">RNA-binding</keyword>
<dbReference type="GO" id="GO:0019478">
    <property type="term" value="P:D-amino acid catabolic process"/>
    <property type="evidence" value="ECO:0007669"/>
    <property type="project" value="UniProtKB-UniRule"/>
</dbReference>
<keyword evidence="2" id="KW-0820">tRNA-binding</keyword>
<name>A0A235BYR1_UNCW3</name>
<keyword evidence="2" id="KW-0963">Cytoplasm</keyword>
<comment type="subcellular location">
    <subcellularLocation>
        <location evidence="2">Cytoplasm</location>
    </subcellularLocation>
</comment>